<dbReference type="VEuPathDB" id="FungiDB:PYU1_G012997"/>
<keyword evidence="3" id="KW-1185">Reference proteome</keyword>
<feature type="region of interest" description="Disordered" evidence="1">
    <location>
        <begin position="58"/>
        <end position="104"/>
    </location>
</feature>
<name>K3X725_GLOUD</name>
<dbReference type="Proteomes" id="UP000019132">
    <property type="component" value="Unassembled WGS sequence"/>
</dbReference>
<dbReference type="PROSITE" id="PS50096">
    <property type="entry name" value="IQ"/>
    <property type="match status" value="1"/>
</dbReference>
<reference evidence="2" key="3">
    <citation type="submission" date="2015-02" db="UniProtKB">
        <authorList>
            <consortium name="EnsemblProtists"/>
        </authorList>
    </citation>
    <scope>IDENTIFICATION</scope>
    <source>
        <strain evidence="2">DAOM BR144</strain>
    </source>
</reference>
<sequence length="354" mass="41521">MGYTFRPVGGVYGYDCGYSLPVTYPQLMGERRRRWRDDVQFVQIGLPPLQHLHAMDMKNHQQRKQHVKMTTKTRDQALRHTKREWNRRNRHHSSSESSSEEECDEDDARVEGYASLNACASIRNQRFQSLAAMSRLQHSAAVIIQQEYRFYRCRRRNQKRKAVRLLQRATAFLDEFLRAELQNCLIPDCLLEMLKDKRDEELEAAKERDDVVAMTTEWLYTTFMNEAVDDCIRSVFQSALDSMVKEYMLTRVDLTRAAMSPTLAVANDLLEDWQRELLLLLEEMVMAYFQQKRVDDMWCDELHEMLHVVAQDAVVECCWETAILHEELQTTAADAIVEQALDQMIASIAQEKRK</sequence>
<dbReference type="HOGENOM" id="CLU_768597_0_0_1"/>
<feature type="compositionally biased region" description="Basic and acidic residues" evidence="1">
    <location>
        <begin position="72"/>
        <end position="87"/>
    </location>
</feature>
<reference evidence="3" key="1">
    <citation type="journal article" date="2010" name="Genome Biol.">
        <title>Genome sequence of the necrotrophic plant pathogen Pythium ultimum reveals original pathogenicity mechanisms and effector repertoire.</title>
        <authorList>
            <person name="Levesque C.A."/>
            <person name="Brouwer H."/>
            <person name="Cano L."/>
            <person name="Hamilton J.P."/>
            <person name="Holt C."/>
            <person name="Huitema E."/>
            <person name="Raffaele S."/>
            <person name="Robideau G.P."/>
            <person name="Thines M."/>
            <person name="Win J."/>
            <person name="Zerillo M.M."/>
            <person name="Beakes G.W."/>
            <person name="Boore J.L."/>
            <person name="Busam D."/>
            <person name="Dumas B."/>
            <person name="Ferriera S."/>
            <person name="Fuerstenberg S.I."/>
            <person name="Gachon C.M."/>
            <person name="Gaulin E."/>
            <person name="Govers F."/>
            <person name="Grenville-Briggs L."/>
            <person name="Horner N."/>
            <person name="Hostetler J."/>
            <person name="Jiang R.H."/>
            <person name="Johnson J."/>
            <person name="Krajaejun T."/>
            <person name="Lin H."/>
            <person name="Meijer H.J."/>
            <person name="Moore B."/>
            <person name="Morris P."/>
            <person name="Phuntmart V."/>
            <person name="Puiu D."/>
            <person name="Shetty J."/>
            <person name="Stajich J.E."/>
            <person name="Tripathy S."/>
            <person name="Wawra S."/>
            <person name="van West P."/>
            <person name="Whitty B.R."/>
            <person name="Coutinho P.M."/>
            <person name="Henrissat B."/>
            <person name="Martin F."/>
            <person name="Thomas P.D."/>
            <person name="Tyler B.M."/>
            <person name="De Vries R.P."/>
            <person name="Kamoun S."/>
            <person name="Yandell M."/>
            <person name="Tisserat N."/>
            <person name="Buell C.R."/>
        </authorList>
    </citation>
    <scope>NUCLEOTIDE SEQUENCE</scope>
    <source>
        <strain evidence="3">DAOM:BR144</strain>
    </source>
</reference>
<dbReference type="eggNOG" id="ENOG502SS8W">
    <property type="taxonomic scope" value="Eukaryota"/>
</dbReference>
<dbReference type="EnsemblProtists" id="PYU1_T013024">
    <property type="protein sequence ID" value="PYU1_T013024"/>
    <property type="gene ID" value="PYU1_G012997"/>
</dbReference>
<reference evidence="3" key="2">
    <citation type="submission" date="2010-04" db="EMBL/GenBank/DDBJ databases">
        <authorList>
            <person name="Buell R."/>
            <person name="Hamilton J."/>
            <person name="Hostetler J."/>
        </authorList>
    </citation>
    <scope>NUCLEOTIDE SEQUENCE [LARGE SCALE GENOMIC DNA]</scope>
    <source>
        <strain evidence="3">DAOM:BR144</strain>
    </source>
</reference>
<proteinExistence type="predicted"/>
<organism evidence="2 3">
    <name type="scientific">Globisporangium ultimum (strain ATCC 200006 / CBS 805.95 / DAOM BR144)</name>
    <name type="common">Pythium ultimum</name>
    <dbReference type="NCBI Taxonomy" id="431595"/>
    <lineage>
        <taxon>Eukaryota</taxon>
        <taxon>Sar</taxon>
        <taxon>Stramenopiles</taxon>
        <taxon>Oomycota</taxon>
        <taxon>Peronosporomycetes</taxon>
        <taxon>Pythiales</taxon>
        <taxon>Pythiaceae</taxon>
        <taxon>Globisporangium</taxon>
    </lineage>
</organism>
<accession>K3X725</accession>
<dbReference type="EMBL" id="GL376570">
    <property type="status" value="NOT_ANNOTATED_CDS"/>
    <property type="molecule type" value="Genomic_DNA"/>
</dbReference>
<dbReference type="InParanoid" id="K3X725"/>
<evidence type="ECO:0000256" key="1">
    <source>
        <dbReference type="SAM" id="MobiDB-lite"/>
    </source>
</evidence>
<evidence type="ECO:0000313" key="3">
    <source>
        <dbReference type="Proteomes" id="UP000019132"/>
    </source>
</evidence>
<feature type="compositionally biased region" description="Basic residues" evidence="1">
    <location>
        <begin position="60"/>
        <end position="71"/>
    </location>
</feature>
<protein>
    <submittedName>
        <fullName evidence="2">Uncharacterized protein</fullName>
    </submittedName>
</protein>
<evidence type="ECO:0000313" key="2">
    <source>
        <dbReference type="EnsemblProtists" id="PYU1_T013024"/>
    </source>
</evidence>
<dbReference type="AlphaFoldDB" id="K3X725"/>